<evidence type="ECO:0000256" key="3">
    <source>
        <dbReference type="SAM" id="SignalP"/>
    </source>
</evidence>
<protein>
    <submittedName>
        <fullName evidence="5">CubicO group peptidase (Beta-lactamase class C family)</fullName>
    </submittedName>
</protein>
<feature type="domain" description="Beta-lactamase-related" evidence="4">
    <location>
        <begin position="35"/>
        <end position="342"/>
    </location>
</feature>
<evidence type="ECO:0000256" key="1">
    <source>
        <dbReference type="ARBA" id="ARBA00004370"/>
    </source>
</evidence>
<evidence type="ECO:0000256" key="2">
    <source>
        <dbReference type="ARBA" id="ARBA00023136"/>
    </source>
</evidence>
<dbReference type="InterPro" id="IPR001466">
    <property type="entry name" value="Beta-lactam-related"/>
</dbReference>
<dbReference type="InterPro" id="IPR012338">
    <property type="entry name" value="Beta-lactam/transpept-like"/>
</dbReference>
<proteinExistence type="predicted"/>
<comment type="subcellular location">
    <subcellularLocation>
        <location evidence="1">Membrane</location>
    </subcellularLocation>
</comment>
<dbReference type="SUPFAM" id="SSF56601">
    <property type="entry name" value="beta-lactamase/transpeptidase-like"/>
    <property type="match status" value="1"/>
</dbReference>
<sequence length="353" mass="39307">MKRLITLALFFFLFKVTTSAQQFNKRAFDILHAAGASALAYAVVSADSVLECKTYGSPSYLASSIIDEQSRFKIGSNTKAITSQIAAMLVQQQKIQWSTNFFTIFPGLKAGSRKAYSTLTLEDLLSFRAPLPPFTYSNTEPATSQFQGDAATQRLQFAQWILLQPPQPTTGALYLTNAGYVLAGLMLEKVAQKPYAQLVKELNTIMQADFEIANDTRTVNGYGDEVNIDTATLRVKLNWLEAAGNLDVSVAGYTHFLQNQLKSFRSNNTIFTPSMMEYLYFGKGEFSLGWFWKVNNKGHKVAYNTGNPGKFLSQVYVVPGANRAYFIFINKQSNVALNSINNLLLQLIDQYGE</sequence>
<dbReference type="Proteomes" id="UP000249547">
    <property type="component" value="Unassembled WGS sequence"/>
</dbReference>
<feature type="signal peptide" evidence="3">
    <location>
        <begin position="1"/>
        <end position="20"/>
    </location>
</feature>
<keyword evidence="2" id="KW-0472">Membrane</keyword>
<dbReference type="AlphaFoldDB" id="A0A327QF69"/>
<dbReference type="RefSeq" id="WP_148707367.1">
    <property type="nucleotide sequence ID" value="NZ_QLLL01000006.1"/>
</dbReference>
<accession>A0A327QF69</accession>
<dbReference type="GO" id="GO:0016020">
    <property type="term" value="C:membrane"/>
    <property type="evidence" value="ECO:0007669"/>
    <property type="project" value="UniProtKB-SubCell"/>
</dbReference>
<reference evidence="5 6" key="1">
    <citation type="submission" date="2018-06" db="EMBL/GenBank/DDBJ databases">
        <title>Genomic Encyclopedia of Archaeal and Bacterial Type Strains, Phase II (KMG-II): from individual species to whole genera.</title>
        <authorList>
            <person name="Goeker M."/>
        </authorList>
    </citation>
    <scope>NUCLEOTIDE SEQUENCE [LARGE SCALE GENOMIC DNA]</scope>
    <source>
        <strain evidence="5 6">DSM 23857</strain>
    </source>
</reference>
<name>A0A327QF69_9BACT</name>
<gene>
    <name evidence="5" type="ORF">LX64_03655</name>
</gene>
<evidence type="ECO:0000313" key="6">
    <source>
        <dbReference type="Proteomes" id="UP000249547"/>
    </source>
</evidence>
<comment type="caution">
    <text evidence="5">The sequence shown here is derived from an EMBL/GenBank/DDBJ whole genome shotgun (WGS) entry which is preliminary data.</text>
</comment>
<keyword evidence="3" id="KW-0732">Signal</keyword>
<dbReference type="Pfam" id="PF00144">
    <property type="entry name" value="Beta-lactamase"/>
    <property type="match status" value="1"/>
</dbReference>
<organism evidence="5 6">
    <name type="scientific">Chitinophaga skermanii</name>
    <dbReference type="NCBI Taxonomy" id="331697"/>
    <lineage>
        <taxon>Bacteria</taxon>
        <taxon>Pseudomonadati</taxon>
        <taxon>Bacteroidota</taxon>
        <taxon>Chitinophagia</taxon>
        <taxon>Chitinophagales</taxon>
        <taxon>Chitinophagaceae</taxon>
        <taxon>Chitinophaga</taxon>
    </lineage>
</organism>
<dbReference type="EMBL" id="QLLL01000006">
    <property type="protein sequence ID" value="RAJ02635.1"/>
    <property type="molecule type" value="Genomic_DNA"/>
</dbReference>
<dbReference type="InterPro" id="IPR050491">
    <property type="entry name" value="AmpC-like"/>
</dbReference>
<evidence type="ECO:0000259" key="4">
    <source>
        <dbReference type="Pfam" id="PF00144"/>
    </source>
</evidence>
<feature type="chain" id="PRO_5016339181" evidence="3">
    <location>
        <begin position="21"/>
        <end position="353"/>
    </location>
</feature>
<dbReference type="Gene3D" id="3.40.710.10">
    <property type="entry name" value="DD-peptidase/beta-lactamase superfamily"/>
    <property type="match status" value="1"/>
</dbReference>
<dbReference type="OrthoDB" id="1522765at2"/>
<dbReference type="PANTHER" id="PTHR46825">
    <property type="entry name" value="D-ALANYL-D-ALANINE-CARBOXYPEPTIDASE/ENDOPEPTIDASE AMPH"/>
    <property type="match status" value="1"/>
</dbReference>
<keyword evidence="6" id="KW-1185">Reference proteome</keyword>
<dbReference type="PANTHER" id="PTHR46825:SF11">
    <property type="entry name" value="PENICILLIN-BINDING PROTEIN 4"/>
    <property type="match status" value="1"/>
</dbReference>
<evidence type="ECO:0000313" key="5">
    <source>
        <dbReference type="EMBL" id="RAJ02635.1"/>
    </source>
</evidence>